<keyword evidence="3" id="KW-1185">Reference proteome</keyword>
<gene>
    <name evidence="2" type="ORF">GCM10017772_40640</name>
</gene>
<feature type="region of interest" description="Disordered" evidence="1">
    <location>
        <begin position="31"/>
        <end position="62"/>
    </location>
</feature>
<comment type="caution">
    <text evidence="2">The sequence shown here is derived from an EMBL/GenBank/DDBJ whole genome shotgun (WGS) entry which is preliminary data.</text>
</comment>
<protein>
    <submittedName>
        <fullName evidence="2">Uncharacterized protein</fullName>
    </submittedName>
</protein>
<dbReference type="EMBL" id="BNAS01000006">
    <property type="protein sequence ID" value="GHH78046.1"/>
    <property type="molecule type" value="Genomic_DNA"/>
</dbReference>
<accession>A0A919G630</accession>
<organism evidence="2 3">
    <name type="scientific">Promicromonospora soli</name>
    <dbReference type="NCBI Taxonomy" id="2035533"/>
    <lineage>
        <taxon>Bacteria</taxon>
        <taxon>Bacillati</taxon>
        <taxon>Actinomycetota</taxon>
        <taxon>Actinomycetes</taxon>
        <taxon>Micrococcales</taxon>
        <taxon>Promicromonosporaceae</taxon>
        <taxon>Promicromonospora</taxon>
    </lineage>
</organism>
<evidence type="ECO:0000313" key="3">
    <source>
        <dbReference type="Proteomes" id="UP000627369"/>
    </source>
</evidence>
<dbReference type="AlphaFoldDB" id="A0A919G630"/>
<evidence type="ECO:0000313" key="2">
    <source>
        <dbReference type="EMBL" id="GHH78046.1"/>
    </source>
</evidence>
<reference evidence="2" key="2">
    <citation type="submission" date="2020-09" db="EMBL/GenBank/DDBJ databases">
        <authorList>
            <person name="Sun Q."/>
            <person name="Zhou Y."/>
        </authorList>
    </citation>
    <scope>NUCLEOTIDE SEQUENCE</scope>
    <source>
        <strain evidence="2">CGMCC 4.7398</strain>
    </source>
</reference>
<name>A0A919G630_9MICO</name>
<evidence type="ECO:0000256" key="1">
    <source>
        <dbReference type="SAM" id="MobiDB-lite"/>
    </source>
</evidence>
<proteinExistence type="predicted"/>
<dbReference type="Proteomes" id="UP000627369">
    <property type="component" value="Unassembled WGS sequence"/>
</dbReference>
<reference evidence="2" key="1">
    <citation type="journal article" date="2014" name="Int. J. Syst. Evol. Microbiol.">
        <title>Complete genome sequence of Corynebacterium casei LMG S-19264T (=DSM 44701T), isolated from a smear-ripened cheese.</title>
        <authorList>
            <consortium name="US DOE Joint Genome Institute (JGI-PGF)"/>
            <person name="Walter F."/>
            <person name="Albersmeier A."/>
            <person name="Kalinowski J."/>
            <person name="Ruckert C."/>
        </authorList>
    </citation>
    <scope>NUCLEOTIDE SEQUENCE</scope>
    <source>
        <strain evidence="2">CGMCC 4.7398</strain>
    </source>
</reference>
<sequence length="62" mass="6391">MSPGEAKGKVLETGADGVDTVRRVGGEALDRAKSVKGKLSSSALASRLSSTIAERAPHRRGD</sequence>
<feature type="compositionally biased region" description="Low complexity" evidence="1">
    <location>
        <begin position="37"/>
        <end position="50"/>
    </location>
</feature>